<dbReference type="Proteomes" id="UP000176998">
    <property type="component" value="Unassembled WGS sequence"/>
</dbReference>
<feature type="transmembrane region" description="Helical" evidence="6">
    <location>
        <begin position="291"/>
        <end position="314"/>
    </location>
</feature>
<dbReference type="EMBL" id="MJBS01000055">
    <property type="protein sequence ID" value="OHE97603.1"/>
    <property type="molecule type" value="Genomic_DNA"/>
</dbReference>
<dbReference type="GO" id="GO:0005743">
    <property type="term" value="C:mitochondrial inner membrane"/>
    <property type="evidence" value="ECO:0007669"/>
    <property type="project" value="TreeGrafter"/>
</dbReference>
<organism evidence="7 8">
    <name type="scientific">Colletotrichum orchidophilum</name>
    <dbReference type="NCBI Taxonomy" id="1209926"/>
    <lineage>
        <taxon>Eukaryota</taxon>
        <taxon>Fungi</taxon>
        <taxon>Dikarya</taxon>
        <taxon>Ascomycota</taxon>
        <taxon>Pezizomycotina</taxon>
        <taxon>Sordariomycetes</taxon>
        <taxon>Hypocreomycetidae</taxon>
        <taxon>Glomerellales</taxon>
        <taxon>Glomerellaceae</taxon>
        <taxon>Colletotrichum</taxon>
    </lineage>
</organism>
<evidence type="ECO:0000256" key="6">
    <source>
        <dbReference type="SAM" id="Phobius"/>
    </source>
</evidence>
<dbReference type="InterPro" id="IPR001708">
    <property type="entry name" value="YidC/ALB3/OXA1/COX18"/>
</dbReference>
<evidence type="ECO:0000313" key="8">
    <source>
        <dbReference type="Proteomes" id="UP000176998"/>
    </source>
</evidence>
<dbReference type="RefSeq" id="XP_022474756.1">
    <property type="nucleotide sequence ID" value="XM_022618656.1"/>
</dbReference>
<comment type="subcellular location">
    <subcellularLocation>
        <location evidence="1">Membrane</location>
        <topology evidence="1">Multi-pass membrane protein</topology>
    </subcellularLocation>
</comment>
<dbReference type="PANTHER" id="PTHR12428:SF65">
    <property type="entry name" value="CYTOCHROME C OXIDASE ASSEMBLY PROTEIN COX18, MITOCHONDRIAL"/>
    <property type="match status" value="1"/>
</dbReference>
<comment type="similarity">
    <text evidence="2">Belongs to the OXA1/ALB3/YidC family.</text>
</comment>
<evidence type="ECO:0000256" key="3">
    <source>
        <dbReference type="ARBA" id="ARBA00022692"/>
    </source>
</evidence>
<dbReference type="PANTHER" id="PTHR12428">
    <property type="entry name" value="OXA1"/>
    <property type="match status" value="1"/>
</dbReference>
<sequence length="351" mass="38553">MASLKAARCAMTPGLRQFVGFSSARPLTASLRPHLIPKQTIGARNFSVGAFVNSSVEATAQAVVSLHSMNATGNWTGTIVFSALIVALARMPLQMVARRIIRQQRRVPPFEYAWRHEVQGTRLSRSIQVAQIRKRLLKERGCQDWKTWAPALGVPVWYLMSEALRRLCGSHGGILSLLTGNYKDNETSASVASASVSEQASTAASSSTEAVSSSLDSLSSVAEEMANGGILWFTDLTVADPTLLLPVMLMGTLGWSMFPTGKMRNHVFDIGKSQEFMPPGLKWRVRLRRGLLVTAILIPAVCLNLPAGIFVYWISSMLFGQISGKIMEKLYGKEHVFQPAPVTERFSLRSW</sequence>
<proteinExistence type="inferred from homology"/>
<dbReference type="GO" id="GO:0033617">
    <property type="term" value="P:mitochondrial respiratory chain complex IV assembly"/>
    <property type="evidence" value="ECO:0007669"/>
    <property type="project" value="TreeGrafter"/>
</dbReference>
<accession>A0A1G4B8G0</accession>
<feature type="transmembrane region" description="Helical" evidence="6">
    <location>
        <begin position="75"/>
        <end position="93"/>
    </location>
</feature>
<name>A0A1G4B8G0_9PEZI</name>
<evidence type="ECO:0000256" key="5">
    <source>
        <dbReference type="ARBA" id="ARBA00023136"/>
    </source>
</evidence>
<keyword evidence="5 6" id="KW-0472">Membrane</keyword>
<gene>
    <name evidence="7" type="ORF">CORC01_07018</name>
</gene>
<keyword evidence="3 6" id="KW-0812">Transmembrane</keyword>
<dbReference type="AlphaFoldDB" id="A0A1G4B8G0"/>
<evidence type="ECO:0000313" key="7">
    <source>
        <dbReference type="EMBL" id="OHE97603.1"/>
    </source>
</evidence>
<protein>
    <recommendedName>
        <fullName evidence="9">YidC/Oxa1 family membrane protein insertase</fullName>
    </recommendedName>
</protein>
<comment type="caution">
    <text evidence="7">The sequence shown here is derived from an EMBL/GenBank/DDBJ whole genome shotgun (WGS) entry which is preliminary data.</text>
</comment>
<keyword evidence="4 6" id="KW-1133">Transmembrane helix</keyword>
<keyword evidence="8" id="KW-1185">Reference proteome</keyword>
<evidence type="ECO:0008006" key="9">
    <source>
        <dbReference type="Google" id="ProtNLM"/>
    </source>
</evidence>
<evidence type="ECO:0000256" key="4">
    <source>
        <dbReference type="ARBA" id="ARBA00022989"/>
    </source>
</evidence>
<dbReference type="STRING" id="1209926.A0A1G4B8G0"/>
<dbReference type="GeneID" id="34560166"/>
<dbReference type="OrthoDB" id="2148490at2759"/>
<reference evidence="7 8" key="1">
    <citation type="submission" date="2016-09" db="EMBL/GenBank/DDBJ databases">
        <authorList>
            <person name="Capua I."/>
            <person name="De Benedictis P."/>
            <person name="Joannis T."/>
            <person name="Lombin L.H."/>
            <person name="Cattoli G."/>
        </authorList>
    </citation>
    <scope>NUCLEOTIDE SEQUENCE [LARGE SCALE GENOMIC DNA]</scope>
    <source>
        <strain evidence="7 8">IMI 309357</strain>
    </source>
</reference>
<dbReference type="GO" id="GO:0032977">
    <property type="term" value="F:membrane insertase activity"/>
    <property type="evidence" value="ECO:0007669"/>
    <property type="project" value="InterPro"/>
</dbReference>
<evidence type="ECO:0000256" key="2">
    <source>
        <dbReference type="ARBA" id="ARBA00009877"/>
    </source>
</evidence>
<evidence type="ECO:0000256" key="1">
    <source>
        <dbReference type="ARBA" id="ARBA00004141"/>
    </source>
</evidence>
<dbReference type="GO" id="GO:0032979">
    <property type="term" value="P:protein insertion into mitochondrial inner membrane from matrix"/>
    <property type="evidence" value="ECO:0007669"/>
    <property type="project" value="TreeGrafter"/>
</dbReference>